<comment type="caution">
    <text evidence="1">The sequence shown here is derived from an EMBL/GenBank/DDBJ whole genome shotgun (WGS) entry which is preliminary data.</text>
</comment>
<gene>
    <name evidence="1" type="ORF">AFUS01_LOCUS15369</name>
</gene>
<feature type="non-terminal residue" evidence="1">
    <location>
        <position position="48"/>
    </location>
</feature>
<organism evidence="1 2">
    <name type="scientific">Allacma fusca</name>
    <dbReference type="NCBI Taxonomy" id="39272"/>
    <lineage>
        <taxon>Eukaryota</taxon>
        <taxon>Metazoa</taxon>
        <taxon>Ecdysozoa</taxon>
        <taxon>Arthropoda</taxon>
        <taxon>Hexapoda</taxon>
        <taxon>Collembola</taxon>
        <taxon>Symphypleona</taxon>
        <taxon>Sminthuridae</taxon>
        <taxon>Allacma</taxon>
    </lineage>
</organism>
<accession>A0A8J2P6L3</accession>
<dbReference type="EMBL" id="CAJVCH010135740">
    <property type="protein sequence ID" value="CAG7726456.1"/>
    <property type="molecule type" value="Genomic_DNA"/>
</dbReference>
<evidence type="ECO:0000313" key="1">
    <source>
        <dbReference type="EMBL" id="CAG7726456.1"/>
    </source>
</evidence>
<dbReference type="Proteomes" id="UP000708208">
    <property type="component" value="Unassembled WGS sequence"/>
</dbReference>
<evidence type="ECO:0000313" key="2">
    <source>
        <dbReference type="Proteomes" id="UP000708208"/>
    </source>
</evidence>
<sequence length="48" mass="5229">MTLTSYQPSQTLGEKSSLSKNFYLSKSLGIRMAPQCATSSSKEAFPIL</sequence>
<dbReference type="AlphaFoldDB" id="A0A8J2P6L3"/>
<name>A0A8J2P6L3_9HEXA</name>
<protein>
    <submittedName>
        <fullName evidence="1">Uncharacterized protein</fullName>
    </submittedName>
</protein>
<proteinExistence type="predicted"/>
<keyword evidence="2" id="KW-1185">Reference proteome</keyword>
<reference evidence="1" key="1">
    <citation type="submission" date="2021-06" db="EMBL/GenBank/DDBJ databases">
        <authorList>
            <person name="Hodson N. C."/>
            <person name="Mongue J. A."/>
            <person name="Jaron S. K."/>
        </authorList>
    </citation>
    <scope>NUCLEOTIDE SEQUENCE</scope>
</reference>